<dbReference type="SUPFAM" id="SSF52009">
    <property type="entry name" value="Phosphohistidine domain"/>
    <property type="match status" value="1"/>
</dbReference>
<evidence type="ECO:0000256" key="16">
    <source>
        <dbReference type="ARBA" id="ARBA00023152"/>
    </source>
</evidence>
<comment type="subunit">
    <text evidence="6">Homotetramer.</text>
</comment>
<dbReference type="Gene3D" id="2.40.33.10">
    <property type="entry name" value="PK beta-barrel domain-like"/>
    <property type="match status" value="1"/>
</dbReference>
<keyword evidence="13" id="KW-0067">ATP-binding</keyword>
<comment type="pathway">
    <text evidence="3 20">Carbohydrate degradation; glycolysis; pyruvate from D-glyceraldehyde 3-phosphate: step 5/5.</text>
</comment>
<keyword evidence="16 20" id="KW-0324">Glycolysis</keyword>
<dbReference type="EMBL" id="JAHLFS010000007">
    <property type="protein sequence ID" value="MBU3851178.1"/>
    <property type="molecule type" value="Genomic_DNA"/>
</dbReference>
<comment type="catalytic activity">
    <reaction evidence="18 20">
        <text>pyruvate + ATP = phosphoenolpyruvate + ADP + H(+)</text>
        <dbReference type="Rhea" id="RHEA:18157"/>
        <dbReference type="ChEBI" id="CHEBI:15361"/>
        <dbReference type="ChEBI" id="CHEBI:15378"/>
        <dbReference type="ChEBI" id="CHEBI:30616"/>
        <dbReference type="ChEBI" id="CHEBI:58702"/>
        <dbReference type="ChEBI" id="CHEBI:456216"/>
        <dbReference type="EC" id="2.7.1.40"/>
    </reaction>
</comment>
<evidence type="ECO:0000256" key="18">
    <source>
        <dbReference type="ARBA" id="ARBA00048152"/>
    </source>
</evidence>
<dbReference type="GO" id="GO:0030955">
    <property type="term" value="F:potassium ion binding"/>
    <property type="evidence" value="ECO:0007669"/>
    <property type="project" value="UniProtKB-UniRule"/>
</dbReference>
<evidence type="ECO:0000256" key="6">
    <source>
        <dbReference type="ARBA" id="ARBA00011881"/>
    </source>
</evidence>
<comment type="similarity">
    <text evidence="4">In the C-terminal section; belongs to the PEP-utilizing enzyme family.</text>
</comment>
<dbReference type="FunFam" id="2.40.33.10:FF:000001">
    <property type="entry name" value="Pyruvate kinase"/>
    <property type="match status" value="1"/>
</dbReference>
<evidence type="ECO:0000259" key="21">
    <source>
        <dbReference type="Pfam" id="PF00224"/>
    </source>
</evidence>
<dbReference type="Gene3D" id="3.50.30.10">
    <property type="entry name" value="Phosphohistidine domain"/>
    <property type="match status" value="1"/>
</dbReference>
<dbReference type="InterPro" id="IPR015806">
    <property type="entry name" value="Pyrv_Knase_insert_dom_sf"/>
</dbReference>
<keyword evidence="15" id="KW-0630">Potassium</keyword>
<proteinExistence type="inferred from homology"/>
<evidence type="ECO:0000313" key="24">
    <source>
        <dbReference type="EMBL" id="MBU3851178.1"/>
    </source>
</evidence>
<evidence type="ECO:0000256" key="20">
    <source>
        <dbReference type="RuleBase" id="RU000504"/>
    </source>
</evidence>
<dbReference type="InterPro" id="IPR036637">
    <property type="entry name" value="Phosphohistidine_dom_sf"/>
</dbReference>
<dbReference type="GO" id="GO:0004743">
    <property type="term" value="F:pyruvate kinase activity"/>
    <property type="evidence" value="ECO:0007669"/>
    <property type="project" value="UniProtKB-UniRule"/>
</dbReference>
<protein>
    <recommendedName>
        <fullName evidence="8 19">Pyruvate kinase</fullName>
        <ecNumber evidence="7 19">2.7.1.40</ecNumber>
    </recommendedName>
</protein>
<dbReference type="Proteomes" id="UP000777303">
    <property type="component" value="Unassembled WGS sequence"/>
</dbReference>
<comment type="similarity">
    <text evidence="5 20">Belongs to the pyruvate kinase family.</text>
</comment>
<dbReference type="Pfam" id="PF00391">
    <property type="entry name" value="PEP-utilizers"/>
    <property type="match status" value="1"/>
</dbReference>
<keyword evidence="12 20" id="KW-0418">Kinase</keyword>
<dbReference type="InterPro" id="IPR011037">
    <property type="entry name" value="Pyrv_Knase-like_insert_dom_sf"/>
</dbReference>
<keyword evidence="14 20" id="KW-0460">Magnesium</keyword>
<dbReference type="NCBIfam" id="NF004978">
    <property type="entry name" value="PRK06354.1"/>
    <property type="match status" value="1"/>
</dbReference>
<sequence length="586" mass="63780">MKKTKIVSTLGPATNSVETIVALIKAGANVFRFNFSHGTHNEHLARMHMVREAERITQTTVGIMLDTKGAEIRTTMQVNDGFTVTTGDELRISMDATVVGNRQRIAVTYAGLYDDVNVGNTVLIDDGSVGLTVIGKDIAKHELITTVQNDGFIGSQKGVNIPGVVINLPSVTAKDKDDINFGLDHHIDFISASFIRKAQDVLDIRELLEKRHCAYVQIFPKIESQEGVDNIDDILTVADGLMVARGDMGVEIPFEKVPFIQKELIKKCNAMGKPIITATQMLDSMQSNPRPTRAEVTDVANAVLDGTDATMLSGETANGEYPVQSVAAMTRIDEKAETSAIFIKRNEILLHDDHKTGITEAIGEAVARAADNLDIKTIVAVTQTGLTARKIAKYRPQADILALTSDKQVQRGLTINWGVYPVLTSRPTSTDEAFELAMRQVQALGLAHKGDLILITAGIPVGDAETTNIMKIQLVDEKLIRGKGIGYGEVYGRAIIAHDAQEALEKVHKDDILITSTTNIDYLPVLDKVKALVVENDSLASHPVWAGMKQKIPVIIGIKNATKLFIDGAMLTLDVTHGVVYRGRHK</sequence>
<evidence type="ECO:0000256" key="5">
    <source>
        <dbReference type="ARBA" id="ARBA00008663"/>
    </source>
</evidence>
<gene>
    <name evidence="24" type="primary">pyk</name>
    <name evidence="24" type="ORF">H9901_00475</name>
</gene>
<name>A0A948X0Q8_9LACO</name>
<feature type="domain" description="PEP-utilising enzyme mobile" evidence="22">
    <location>
        <begin position="509"/>
        <end position="578"/>
    </location>
</feature>
<dbReference type="SUPFAM" id="SSF52935">
    <property type="entry name" value="PK C-terminal domain-like"/>
    <property type="match status" value="1"/>
</dbReference>
<keyword evidence="10" id="KW-0479">Metal-binding</keyword>
<evidence type="ECO:0000256" key="4">
    <source>
        <dbReference type="ARBA" id="ARBA00006237"/>
    </source>
</evidence>
<dbReference type="GO" id="GO:0000287">
    <property type="term" value="F:magnesium ion binding"/>
    <property type="evidence" value="ECO:0007669"/>
    <property type="project" value="UniProtKB-UniRule"/>
</dbReference>
<dbReference type="FunFam" id="3.40.1380.20:FF:000013">
    <property type="entry name" value="Pyruvate kinase"/>
    <property type="match status" value="1"/>
</dbReference>
<evidence type="ECO:0000259" key="23">
    <source>
        <dbReference type="Pfam" id="PF02887"/>
    </source>
</evidence>
<evidence type="ECO:0000256" key="9">
    <source>
        <dbReference type="ARBA" id="ARBA00022679"/>
    </source>
</evidence>
<dbReference type="InterPro" id="IPR001697">
    <property type="entry name" value="Pyr_Knase"/>
</dbReference>
<comment type="caution">
    <text evidence="24">The sequence shown here is derived from an EMBL/GenBank/DDBJ whole genome shotgun (WGS) entry which is preliminary data.</text>
</comment>
<evidence type="ECO:0000256" key="2">
    <source>
        <dbReference type="ARBA" id="ARBA00001958"/>
    </source>
</evidence>
<evidence type="ECO:0000256" key="10">
    <source>
        <dbReference type="ARBA" id="ARBA00022723"/>
    </source>
</evidence>
<evidence type="ECO:0000256" key="12">
    <source>
        <dbReference type="ARBA" id="ARBA00022777"/>
    </source>
</evidence>
<dbReference type="InterPro" id="IPR008279">
    <property type="entry name" value="PEP-util_enz_mobile_dom"/>
</dbReference>
<keyword evidence="17 24" id="KW-0670">Pyruvate</keyword>
<organism evidence="24 25">
    <name type="scientific">Candidatus Paralactobacillus gallistercoris</name>
    <dbReference type="NCBI Taxonomy" id="2838724"/>
    <lineage>
        <taxon>Bacteria</taxon>
        <taxon>Bacillati</taxon>
        <taxon>Bacillota</taxon>
        <taxon>Bacilli</taxon>
        <taxon>Lactobacillales</taxon>
        <taxon>Lactobacillaceae</taxon>
        <taxon>Lactobacillus</taxon>
    </lineage>
</organism>
<dbReference type="InterPro" id="IPR036918">
    <property type="entry name" value="Pyrv_Knase_C_sf"/>
</dbReference>
<evidence type="ECO:0000256" key="17">
    <source>
        <dbReference type="ARBA" id="ARBA00023317"/>
    </source>
</evidence>
<dbReference type="SUPFAM" id="SSF50800">
    <property type="entry name" value="PK beta-barrel domain-like"/>
    <property type="match status" value="1"/>
</dbReference>
<accession>A0A948X0Q8</accession>
<dbReference type="InterPro" id="IPR040442">
    <property type="entry name" value="Pyrv_kinase-like_dom_sf"/>
</dbReference>
<dbReference type="Pfam" id="PF02887">
    <property type="entry name" value="PK_C"/>
    <property type="match status" value="1"/>
</dbReference>
<evidence type="ECO:0000313" key="25">
    <source>
        <dbReference type="Proteomes" id="UP000777303"/>
    </source>
</evidence>
<dbReference type="PANTHER" id="PTHR11817">
    <property type="entry name" value="PYRUVATE KINASE"/>
    <property type="match status" value="1"/>
</dbReference>
<dbReference type="Pfam" id="PF00224">
    <property type="entry name" value="PK"/>
    <property type="match status" value="1"/>
</dbReference>
<keyword evidence="9 20" id="KW-0808">Transferase</keyword>
<dbReference type="InterPro" id="IPR015813">
    <property type="entry name" value="Pyrv/PenolPyrv_kinase-like_dom"/>
</dbReference>
<keyword evidence="11" id="KW-0547">Nucleotide-binding</keyword>
<evidence type="ECO:0000256" key="1">
    <source>
        <dbReference type="ARBA" id="ARBA00001946"/>
    </source>
</evidence>
<feature type="domain" description="Pyruvate kinase C-terminal" evidence="23">
    <location>
        <begin position="360"/>
        <end position="472"/>
    </location>
</feature>
<evidence type="ECO:0000259" key="22">
    <source>
        <dbReference type="Pfam" id="PF00391"/>
    </source>
</evidence>
<dbReference type="GO" id="GO:0005524">
    <property type="term" value="F:ATP binding"/>
    <property type="evidence" value="ECO:0007669"/>
    <property type="project" value="UniProtKB-KW"/>
</dbReference>
<comment type="cofactor">
    <cofactor evidence="1">
        <name>Mg(2+)</name>
        <dbReference type="ChEBI" id="CHEBI:18420"/>
    </cofactor>
</comment>
<dbReference type="Gene3D" id="3.40.1380.20">
    <property type="entry name" value="Pyruvate kinase, C-terminal domain"/>
    <property type="match status" value="1"/>
</dbReference>
<dbReference type="Gene3D" id="3.20.20.60">
    <property type="entry name" value="Phosphoenolpyruvate-binding domains"/>
    <property type="match status" value="1"/>
</dbReference>
<dbReference type="NCBIfam" id="TIGR01064">
    <property type="entry name" value="pyruv_kin"/>
    <property type="match status" value="1"/>
</dbReference>
<dbReference type="SUPFAM" id="SSF51621">
    <property type="entry name" value="Phosphoenolpyruvate/pyruvate domain"/>
    <property type="match status" value="1"/>
</dbReference>
<evidence type="ECO:0000256" key="8">
    <source>
        <dbReference type="ARBA" id="ARBA00018587"/>
    </source>
</evidence>
<dbReference type="PRINTS" id="PR01050">
    <property type="entry name" value="PYRUVTKNASE"/>
</dbReference>
<dbReference type="InterPro" id="IPR015795">
    <property type="entry name" value="Pyrv_Knase_C"/>
</dbReference>
<evidence type="ECO:0000256" key="14">
    <source>
        <dbReference type="ARBA" id="ARBA00022842"/>
    </source>
</evidence>
<dbReference type="EC" id="2.7.1.40" evidence="7 19"/>
<feature type="domain" description="Pyruvate kinase barrel" evidence="21">
    <location>
        <begin position="1"/>
        <end position="326"/>
    </location>
</feature>
<reference evidence="24" key="2">
    <citation type="submission" date="2021-04" db="EMBL/GenBank/DDBJ databases">
        <authorList>
            <person name="Gilroy R."/>
        </authorList>
    </citation>
    <scope>NUCLEOTIDE SEQUENCE</scope>
    <source>
        <strain evidence="24">F6-6636</strain>
    </source>
</reference>
<evidence type="ECO:0000256" key="13">
    <source>
        <dbReference type="ARBA" id="ARBA00022840"/>
    </source>
</evidence>
<dbReference type="AlphaFoldDB" id="A0A948X0Q8"/>
<dbReference type="NCBIfam" id="NF004491">
    <property type="entry name" value="PRK05826.1"/>
    <property type="match status" value="1"/>
</dbReference>
<comment type="cofactor">
    <cofactor evidence="2">
        <name>K(+)</name>
        <dbReference type="ChEBI" id="CHEBI:29103"/>
    </cofactor>
</comment>
<dbReference type="FunFam" id="3.20.20.60:FF:000025">
    <property type="entry name" value="Pyruvate kinase"/>
    <property type="match status" value="1"/>
</dbReference>
<evidence type="ECO:0000256" key="19">
    <source>
        <dbReference type="NCBIfam" id="TIGR01064"/>
    </source>
</evidence>
<evidence type="ECO:0000256" key="7">
    <source>
        <dbReference type="ARBA" id="ARBA00012142"/>
    </source>
</evidence>
<dbReference type="GO" id="GO:0016301">
    <property type="term" value="F:kinase activity"/>
    <property type="evidence" value="ECO:0007669"/>
    <property type="project" value="UniProtKB-KW"/>
</dbReference>
<evidence type="ECO:0000256" key="3">
    <source>
        <dbReference type="ARBA" id="ARBA00004997"/>
    </source>
</evidence>
<reference evidence="24" key="1">
    <citation type="journal article" date="2021" name="PeerJ">
        <title>Extensive microbial diversity within the chicken gut microbiome revealed by metagenomics and culture.</title>
        <authorList>
            <person name="Gilroy R."/>
            <person name="Ravi A."/>
            <person name="Getino M."/>
            <person name="Pursley I."/>
            <person name="Horton D.L."/>
            <person name="Alikhan N.F."/>
            <person name="Baker D."/>
            <person name="Gharbi K."/>
            <person name="Hall N."/>
            <person name="Watson M."/>
            <person name="Adriaenssens E.M."/>
            <person name="Foster-Nyarko E."/>
            <person name="Jarju S."/>
            <person name="Secka A."/>
            <person name="Antonio M."/>
            <person name="Oren A."/>
            <person name="Chaudhuri R.R."/>
            <person name="La Ragione R."/>
            <person name="Hildebrand F."/>
            <person name="Pallen M.J."/>
        </authorList>
    </citation>
    <scope>NUCLEOTIDE SEQUENCE</scope>
    <source>
        <strain evidence="24">F6-6636</strain>
    </source>
</reference>
<dbReference type="InterPro" id="IPR015793">
    <property type="entry name" value="Pyrv_Knase_brl"/>
</dbReference>
<evidence type="ECO:0000256" key="15">
    <source>
        <dbReference type="ARBA" id="ARBA00022958"/>
    </source>
</evidence>
<evidence type="ECO:0000256" key="11">
    <source>
        <dbReference type="ARBA" id="ARBA00022741"/>
    </source>
</evidence>